<name>A0ABW4ZPX1_9SPHI</name>
<reference evidence="4" key="1">
    <citation type="journal article" date="2019" name="Int. J. Syst. Evol. Microbiol.">
        <title>The Global Catalogue of Microorganisms (GCM) 10K type strain sequencing project: providing services to taxonomists for standard genome sequencing and annotation.</title>
        <authorList>
            <consortium name="The Broad Institute Genomics Platform"/>
            <consortium name="The Broad Institute Genome Sequencing Center for Infectious Disease"/>
            <person name="Wu L."/>
            <person name="Ma J."/>
        </authorList>
    </citation>
    <scope>NUCLEOTIDE SEQUENCE [LARGE SCALE GENOMIC DNA]</scope>
    <source>
        <strain evidence="4">KCTC 42217</strain>
    </source>
</reference>
<feature type="region of interest" description="Disordered" evidence="1">
    <location>
        <begin position="86"/>
        <end position="107"/>
    </location>
</feature>
<gene>
    <name evidence="3" type="ORF">ACFSJU_17350</name>
</gene>
<feature type="signal peptide" evidence="2">
    <location>
        <begin position="1"/>
        <end position="19"/>
    </location>
</feature>
<evidence type="ECO:0000313" key="3">
    <source>
        <dbReference type="EMBL" id="MFD2164179.1"/>
    </source>
</evidence>
<dbReference type="Proteomes" id="UP001597387">
    <property type="component" value="Unassembled WGS sequence"/>
</dbReference>
<keyword evidence="4" id="KW-1185">Reference proteome</keyword>
<dbReference type="RefSeq" id="WP_255904412.1">
    <property type="nucleotide sequence ID" value="NZ_JAFMZO010000004.1"/>
</dbReference>
<dbReference type="EMBL" id="JBHUHZ010000003">
    <property type="protein sequence ID" value="MFD2164179.1"/>
    <property type="molecule type" value="Genomic_DNA"/>
</dbReference>
<organism evidence="3 4">
    <name type="scientific">Paradesertivirga mongoliensis</name>
    <dbReference type="NCBI Taxonomy" id="2100740"/>
    <lineage>
        <taxon>Bacteria</taxon>
        <taxon>Pseudomonadati</taxon>
        <taxon>Bacteroidota</taxon>
        <taxon>Sphingobacteriia</taxon>
        <taxon>Sphingobacteriales</taxon>
        <taxon>Sphingobacteriaceae</taxon>
        <taxon>Paradesertivirga</taxon>
    </lineage>
</organism>
<sequence>MKKATLILGLFVVSFGALAQEKSEVKQSDLKGPEYKNYKHWMHKAVPTKIQSATTVETLQGPDYKNRQPGRATSKVEQTLVTTVGNKQQELKGPAYKNFNHHTGRPN</sequence>
<feature type="chain" id="PRO_5046282694" evidence="2">
    <location>
        <begin position="20"/>
        <end position="107"/>
    </location>
</feature>
<evidence type="ECO:0000256" key="1">
    <source>
        <dbReference type="SAM" id="MobiDB-lite"/>
    </source>
</evidence>
<keyword evidence="2" id="KW-0732">Signal</keyword>
<proteinExistence type="predicted"/>
<comment type="caution">
    <text evidence="3">The sequence shown here is derived from an EMBL/GenBank/DDBJ whole genome shotgun (WGS) entry which is preliminary data.</text>
</comment>
<accession>A0ABW4ZPX1</accession>
<evidence type="ECO:0000313" key="4">
    <source>
        <dbReference type="Proteomes" id="UP001597387"/>
    </source>
</evidence>
<protein>
    <submittedName>
        <fullName evidence="3">Uncharacterized protein</fullName>
    </submittedName>
</protein>
<evidence type="ECO:0000256" key="2">
    <source>
        <dbReference type="SAM" id="SignalP"/>
    </source>
</evidence>